<dbReference type="InterPro" id="IPR036396">
    <property type="entry name" value="Cyt_P450_sf"/>
</dbReference>
<protein>
    <recommendedName>
        <fullName evidence="13">Cytochrome P450</fullName>
    </recommendedName>
</protein>
<dbReference type="GO" id="GO:0005506">
    <property type="term" value="F:iron ion binding"/>
    <property type="evidence" value="ECO:0007669"/>
    <property type="project" value="InterPro"/>
</dbReference>
<feature type="signal peptide" evidence="10">
    <location>
        <begin position="1"/>
        <end position="23"/>
    </location>
</feature>
<dbReference type="PRINTS" id="PR00385">
    <property type="entry name" value="P450"/>
</dbReference>
<reference evidence="11 12" key="1">
    <citation type="journal article" date="2020" name="bioRxiv">
        <title>Sequence and annotation of 42 cannabis genomes reveals extensive copy number variation in cannabinoid synthesis and pathogen resistance genes.</title>
        <authorList>
            <person name="Mckernan K.J."/>
            <person name="Helbert Y."/>
            <person name="Kane L.T."/>
            <person name="Ebling H."/>
            <person name="Zhang L."/>
            <person name="Liu B."/>
            <person name="Eaton Z."/>
            <person name="Mclaughlin S."/>
            <person name="Kingan S."/>
            <person name="Baybayan P."/>
            <person name="Concepcion G."/>
            <person name="Jordan M."/>
            <person name="Riva A."/>
            <person name="Barbazuk W."/>
            <person name="Harkins T."/>
        </authorList>
    </citation>
    <scope>NUCLEOTIDE SEQUENCE [LARGE SCALE GENOMIC DNA]</scope>
    <source>
        <strain evidence="12">cv. Jamaican Lion 4</strain>
        <tissue evidence="11">Leaf</tissue>
    </source>
</reference>
<evidence type="ECO:0000256" key="9">
    <source>
        <dbReference type="RuleBase" id="RU000461"/>
    </source>
</evidence>
<feature type="chain" id="PRO_5029679950" description="Cytochrome P450" evidence="10">
    <location>
        <begin position="24"/>
        <end position="510"/>
    </location>
</feature>
<dbReference type="InterPro" id="IPR001128">
    <property type="entry name" value="Cyt_P450"/>
</dbReference>
<dbReference type="GO" id="GO:0020037">
    <property type="term" value="F:heme binding"/>
    <property type="evidence" value="ECO:0007669"/>
    <property type="project" value="InterPro"/>
</dbReference>
<evidence type="ECO:0000256" key="8">
    <source>
        <dbReference type="PIRSR" id="PIRSR602401-1"/>
    </source>
</evidence>
<dbReference type="PRINTS" id="PR00463">
    <property type="entry name" value="EP450I"/>
</dbReference>
<dbReference type="SUPFAM" id="SSF48264">
    <property type="entry name" value="Cytochrome P450"/>
    <property type="match status" value="1"/>
</dbReference>
<dbReference type="FunFam" id="1.10.630.10:FF:000011">
    <property type="entry name" value="Cytochrome P450 83B1"/>
    <property type="match status" value="1"/>
</dbReference>
<comment type="caution">
    <text evidence="11">The sequence shown here is derived from an EMBL/GenBank/DDBJ whole genome shotgun (WGS) entry which is preliminary data.</text>
</comment>
<evidence type="ECO:0000256" key="2">
    <source>
        <dbReference type="ARBA" id="ARBA00010617"/>
    </source>
</evidence>
<sequence>MLFLLLVVLLLTILFLVKNKIKANNENKPKLPPTPPKLPIIGNLHQLGSLTHQSLWKLSKTYGHIMGLQLGKVPAIVISSAKAAEDVLKINDLACCDRPSLTGPAKLAYNNIDITFSPYGEYWRQIRKLCVLKLFSSKSVQSFDFIRDDDIHSLNDFLRESSVSATPVNLSVKMATLMASNTFRTAFGKRFSECGLESEVFEQMIHRAMDVVGTFAASDMFPRMGWIIDRLTGVHAKFERSFREMDDFFEIVIAEHLNRIPEKGKEDLVDLLLSIERGEYDSTSTTQINFTRDCTKAVIMDIFTAGVDTGAITVTWAMSELAKNPRVMKKVQHEIRSYCLKKNKFKITESDINQLDYLKMVVKETLRLHPAAPILLRESISQFKVGEYQVYPKTVIQVNVWGIGRDPNYWKNSEEFIPERFIDSCVDFKGQNFEYLPFGAGRRGCPGMIMGLTMVELTLANLLCYFDWKLPIGMKESDIDMEEGSGITVFKKSPLKLVPVSYEWPSEVQT</sequence>
<dbReference type="EMBL" id="JAATIP010000071">
    <property type="protein sequence ID" value="KAF4378663.1"/>
    <property type="molecule type" value="Genomic_DNA"/>
</dbReference>
<keyword evidence="6 8" id="KW-0408">Iron</keyword>
<evidence type="ECO:0000313" key="11">
    <source>
        <dbReference type="EMBL" id="KAF4378663.1"/>
    </source>
</evidence>
<dbReference type="PROSITE" id="PS00086">
    <property type="entry name" value="CYTOCHROME_P450"/>
    <property type="match status" value="1"/>
</dbReference>
<gene>
    <name evidence="11" type="ORF">F8388_006114</name>
</gene>
<name>A0A7J6G6Q4_CANSA</name>
<proteinExistence type="inferred from homology"/>
<dbReference type="AlphaFoldDB" id="A0A7J6G6Q4"/>
<dbReference type="CDD" id="cd11072">
    <property type="entry name" value="CYP71-like"/>
    <property type="match status" value="1"/>
</dbReference>
<evidence type="ECO:0000313" key="12">
    <source>
        <dbReference type="Proteomes" id="UP000525078"/>
    </source>
</evidence>
<evidence type="ECO:0000256" key="1">
    <source>
        <dbReference type="ARBA" id="ARBA00001971"/>
    </source>
</evidence>
<dbReference type="Gene3D" id="1.10.630.10">
    <property type="entry name" value="Cytochrome P450"/>
    <property type="match status" value="1"/>
</dbReference>
<evidence type="ECO:0000256" key="6">
    <source>
        <dbReference type="ARBA" id="ARBA00023004"/>
    </source>
</evidence>
<dbReference type="InterPro" id="IPR017972">
    <property type="entry name" value="Cyt_P450_CS"/>
</dbReference>
<accession>A0A7J6G6Q4</accession>
<comment type="similarity">
    <text evidence="2 9">Belongs to the cytochrome P450 family.</text>
</comment>
<dbReference type="GO" id="GO:0016705">
    <property type="term" value="F:oxidoreductase activity, acting on paired donors, with incorporation or reduction of molecular oxygen"/>
    <property type="evidence" value="ECO:0007669"/>
    <property type="project" value="InterPro"/>
</dbReference>
<dbReference type="PANTHER" id="PTHR47955:SF19">
    <property type="entry name" value="CYTOCHROME P450 71A9-LIKE ISOFORM X1"/>
    <property type="match status" value="1"/>
</dbReference>
<keyword evidence="4 8" id="KW-0479">Metal-binding</keyword>
<evidence type="ECO:0000256" key="10">
    <source>
        <dbReference type="SAM" id="SignalP"/>
    </source>
</evidence>
<dbReference type="GO" id="GO:0004497">
    <property type="term" value="F:monooxygenase activity"/>
    <property type="evidence" value="ECO:0007669"/>
    <property type="project" value="UniProtKB-KW"/>
</dbReference>
<evidence type="ECO:0000256" key="5">
    <source>
        <dbReference type="ARBA" id="ARBA00023002"/>
    </source>
</evidence>
<keyword evidence="3 8" id="KW-0349">Heme</keyword>
<keyword evidence="7 9" id="KW-0503">Monooxygenase</keyword>
<comment type="cofactor">
    <cofactor evidence="1 8">
        <name>heme</name>
        <dbReference type="ChEBI" id="CHEBI:30413"/>
    </cofactor>
</comment>
<dbReference type="Proteomes" id="UP000525078">
    <property type="component" value="Unassembled WGS sequence"/>
</dbReference>
<evidence type="ECO:0008006" key="13">
    <source>
        <dbReference type="Google" id="ProtNLM"/>
    </source>
</evidence>
<evidence type="ECO:0000256" key="4">
    <source>
        <dbReference type="ARBA" id="ARBA00022723"/>
    </source>
</evidence>
<keyword evidence="5 9" id="KW-0560">Oxidoreductase</keyword>
<dbReference type="Pfam" id="PF00067">
    <property type="entry name" value="p450"/>
    <property type="match status" value="1"/>
</dbReference>
<dbReference type="InterPro" id="IPR002401">
    <property type="entry name" value="Cyt_P450_E_grp-I"/>
</dbReference>
<feature type="binding site" description="axial binding residue" evidence="8">
    <location>
        <position position="445"/>
    </location>
    <ligand>
        <name>heme</name>
        <dbReference type="ChEBI" id="CHEBI:30413"/>
    </ligand>
    <ligandPart>
        <name>Fe</name>
        <dbReference type="ChEBI" id="CHEBI:18248"/>
    </ligandPart>
</feature>
<evidence type="ECO:0000256" key="7">
    <source>
        <dbReference type="ARBA" id="ARBA00023033"/>
    </source>
</evidence>
<organism evidence="11 12">
    <name type="scientific">Cannabis sativa</name>
    <name type="common">Hemp</name>
    <name type="synonym">Marijuana</name>
    <dbReference type="NCBI Taxonomy" id="3483"/>
    <lineage>
        <taxon>Eukaryota</taxon>
        <taxon>Viridiplantae</taxon>
        <taxon>Streptophyta</taxon>
        <taxon>Embryophyta</taxon>
        <taxon>Tracheophyta</taxon>
        <taxon>Spermatophyta</taxon>
        <taxon>Magnoliopsida</taxon>
        <taxon>eudicotyledons</taxon>
        <taxon>Gunneridae</taxon>
        <taxon>Pentapetalae</taxon>
        <taxon>rosids</taxon>
        <taxon>fabids</taxon>
        <taxon>Rosales</taxon>
        <taxon>Cannabaceae</taxon>
        <taxon>Cannabis</taxon>
    </lineage>
</organism>
<evidence type="ECO:0000256" key="3">
    <source>
        <dbReference type="ARBA" id="ARBA00022617"/>
    </source>
</evidence>
<keyword evidence="10" id="KW-0732">Signal</keyword>
<dbReference type="PANTHER" id="PTHR47955">
    <property type="entry name" value="CYTOCHROME P450 FAMILY 71 PROTEIN"/>
    <property type="match status" value="1"/>
</dbReference>